<evidence type="ECO:0000259" key="2">
    <source>
        <dbReference type="Pfam" id="PF15249"/>
    </source>
</evidence>
<dbReference type="Pfam" id="PF15249">
    <property type="entry name" value="GLTSCR1"/>
    <property type="match status" value="1"/>
</dbReference>
<keyword evidence="1" id="KW-0175">Coiled coil</keyword>
<dbReference type="EMBL" id="JALJOQ010000178">
    <property type="protein sequence ID" value="KAK9791379.1"/>
    <property type="molecule type" value="Genomic_DNA"/>
</dbReference>
<feature type="coiled-coil region" evidence="1">
    <location>
        <begin position="97"/>
        <end position="131"/>
    </location>
</feature>
<accession>A0AAW1NM86</accession>
<dbReference type="InterPro" id="IPR015671">
    <property type="entry name" value="GSCR1_dom"/>
</dbReference>
<evidence type="ECO:0000313" key="3">
    <source>
        <dbReference type="EMBL" id="KAK9791379.1"/>
    </source>
</evidence>
<keyword evidence="4" id="KW-1185">Reference proteome</keyword>
<sequence>MLSRAAPSPTVSSEAAAKQVALQNASYRQLELLQDDARRIRNPDTTRPFTSLQDAVDRLLPYHLFAEPFPGENAADKAIKSEDGAAVQAAEPTPSQLHQSAQQSKDLALKIQQLQDQVAQTLEKLPNADSAPPTQQLYTAEEGYLLEKAVHDAEKAACLNLRKEIQMYRHNQILLPHHHHKRAFL</sequence>
<feature type="domain" description="GLTSCR protein conserved" evidence="2">
    <location>
        <begin position="36"/>
        <end position="162"/>
    </location>
</feature>
<proteinExistence type="predicted"/>
<comment type="caution">
    <text evidence="3">The sequence shown here is derived from an EMBL/GenBank/DDBJ whole genome shotgun (WGS) entry which is preliminary data.</text>
</comment>
<dbReference type="Proteomes" id="UP001465755">
    <property type="component" value="Unassembled WGS sequence"/>
</dbReference>
<evidence type="ECO:0000256" key="1">
    <source>
        <dbReference type="SAM" id="Coils"/>
    </source>
</evidence>
<name>A0AAW1NM86_9CHLO</name>
<organism evidence="3 4">
    <name type="scientific">Symbiochloris irregularis</name>
    <dbReference type="NCBI Taxonomy" id="706552"/>
    <lineage>
        <taxon>Eukaryota</taxon>
        <taxon>Viridiplantae</taxon>
        <taxon>Chlorophyta</taxon>
        <taxon>core chlorophytes</taxon>
        <taxon>Trebouxiophyceae</taxon>
        <taxon>Trebouxiales</taxon>
        <taxon>Trebouxiaceae</taxon>
        <taxon>Symbiochloris</taxon>
    </lineage>
</organism>
<dbReference type="AlphaFoldDB" id="A0AAW1NM86"/>
<evidence type="ECO:0000313" key="4">
    <source>
        <dbReference type="Proteomes" id="UP001465755"/>
    </source>
</evidence>
<gene>
    <name evidence="3" type="ORF">WJX73_006977</name>
</gene>
<reference evidence="3 4" key="1">
    <citation type="journal article" date="2024" name="Nat. Commun.">
        <title>Phylogenomics reveals the evolutionary origins of lichenization in chlorophyte algae.</title>
        <authorList>
            <person name="Puginier C."/>
            <person name="Libourel C."/>
            <person name="Otte J."/>
            <person name="Skaloud P."/>
            <person name="Haon M."/>
            <person name="Grisel S."/>
            <person name="Petersen M."/>
            <person name="Berrin J.G."/>
            <person name="Delaux P.M."/>
            <person name="Dal Grande F."/>
            <person name="Keller J."/>
        </authorList>
    </citation>
    <scope>NUCLEOTIDE SEQUENCE [LARGE SCALE GENOMIC DNA]</scope>
    <source>
        <strain evidence="3 4">SAG 2036</strain>
    </source>
</reference>
<protein>
    <recommendedName>
        <fullName evidence="2">GLTSCR protein conserved domain-containing protein</fullName>
    </recommendedName>
</protein>